<evidence type="ECO:0000313" key="1">
    <source>
        <dbReference type="EMBL" id="CCD44614.1"/>
    </source>
</evidence>
<gene>
    <name evidence="1" type="ORF">BofuT4_uP055150.1</name>
</gene>
<proteinExistence type="predicted"/>
<organism evidence="1 2">
    <name type="scientific">Botryotinia fuckeliana (strain T4)</name>
    <name type="common">Noble rot fungus</name>
    <name type="synonym">Botrytis cinerea</name>
    <dbReference type="NCBI Taxonomy" id="999810"/>
    <lineage>
        <taxon>Eukaryota</taxon>
        <taxon>Fungi</taxon>
        <taxon>Dikarya</taxon>
        <taxon>Ascomycota</taxon>
        <taxon>Pezizomycotina</taxon>
        <taxon>Leotiomycetes</taxon>
        <taxon>Helotiales</taxon>
        <taxon>Sclerotiniaceae</taxon>
        <taxon>Botrytis</taxon>
    </lineage>
</organism>
<name>G2XVU4_BOTF4</name>
<protein>
    <submittedName>
        <fullName evidence="1">Uncharacterized protein</fullName>
    </submittedName>
</protein>
<dbReference type="AlphaFoldDB" id="G2XVU4"/>
<dbReference type="EMBL" id="FQ790271">
    <property type="protein sequence ID" value="CCD44614.1"/>
    <property type="molecule type" value="Genomic_DNA"/>
</dbReference>
<reference evidence="2" key="1">
    <citation type="journal article" date="2011" name="PLoS Genet.">
        <title>Genomic analysis of the necrotrophic fungal pathogens Sclerotinia sclerotiorum and Botrytis cinerea.</title>
        <authorList>
            <person name="Amselem J."/>
            <person name="Cuomo C.A."/>
            <person name="van Kan J.A."/>
            <person name="Viaud M."/>
            <person name="Benito E.P."/>
            <person name="Couloux A."/>
            <person name="Coutinho P.M."/>
            <person name="de Vries R.P."/>
            <person name="Dyer P.S."/>
            <person name="Fillinger S."/>
            <person name="Fournier E."/>
            <person name="Gout L."/>
            <person name="Hahn M."/>
            <person name="Kohn L."/>
            <person name="Lapalu N."/>
            <person name="Plummer K.M."/>
            <person name="Pradier J.M."/>
            <person name="Quevillon E."/>
            <person name="Sharon A."/>
            <person name="Simon A."/>
            <person name="ten Have A."/>
            <person name="Tudzynski B."/>
            <person name="Tudzynski P."/>
            <person name="Wincker P."/>
            <person name="Andrew M."/>
            <person name="Anthouard V."/>
            <person name="Beever R.E."/>
            <person name="Beffa R."/>
            <person name="Benoit I."/>
            <person name="Bouzid O."/>
            <person name="Brault B."/>
            <person name="Chen Z."/>
            <person name="Choquer M."/>
            <person name="Collemare J."/>
            <person name="Cotton P."/>
            <person name="Danchin E.G."/>
            <person name="Da Silva C."/>
            <person name="Gautier A."/>
            <person name="Giraud C."/>
            <person name="Giraud T."/>
            <person name="Gonzalez C."/>
            <person name="Grossetete S."/>
            <person name="Guldener U."/>
            <person name="Henrissat B."/>
            <person name="Howlett B.J."/>
            <person name="Kodira C."/>
            <person name="Kretschmer M."/>
            <person name="Lappartient A."/>
            <person name="Leroch M."/>
            <person name="Levis C."/>
            <person name="Mauceli E."/>
            <person name="Neuveglise C."/>
            <person name="Oeser B."/>
            <person name="Pearson M."/>
            <person name="Poulain J."/>
            <person name="Poussereau N."/>
            <person name="Quesneville H."/>
            <person name="Rascle C."/>
            <person name="Schumacher J."/>
            <person name="Segurens B."/>
            <person name="Sexton A."/>
            <person name="Silva E."/>
            <person name="Sirven C."/>
            <person name="Soanes D.M."/>
            <person name="Talbot N.J."/>
            <person name="Templeton M."/>
            <person name="Yandava C."/>
            <person name="Yarden O."/>
            <person name="Zeng Q."/>
            <person name="Rollins J.A."/>
            <person name="Lebrun M.H."/>
            <person name="Dickman M."/>
        </authorList>
    </citation>
    <scope>NUCLEOTIDE SEQUENCE [LARGE SCALE GENOMIC DNA]</scope>
    <source>
        <strain evidence="2">T4</strain>
    </source>
</reference>
<dbReference type="InParanoid" id="G2XVU4"/>
<sequence length="71" mass="8209">MATRNDTGCGLDDLGILRCSLIHYDTREEPNSLFGLLDQMVRLSRFQKLRDGNIYRGHYYLGIIRAVTTFQ</sequence>
<accession>G2XVU4</accession>
<dbReference type="HOGENOM" id="CLU_2739701_0_0_1"/>
<dbReference type="Proteomes" id="UP000008177">
    <property type="component" value="Unplaced contigs"/>
</dbReference>
<evidence type="ECO:0000313" key="2">
    <source>
        <dbReference type="Proteomes" id="UP000008177"/>
    </source>
</evidence>